<evidence type="ECO:0000256" key="1">
    <source>
        <dbReference type="ARBA" id="ARBA00012513"/>
    </source>
</evidence>
<dbReference type="Gene3D" id="1.10.510.10">
    <property type="entry name" value="Transferase(Phosphotransferase) domain 1"/>
    <property type="match status" value="1"/>
</dbReference>
<feature type="compositionally biased region" description="Basic and acidic residues" evidence="9">
    <location>
        <begin position="356"/>
        <end position="383"/>
    </location>
</feature>
<dbReference type="FunFam" id="3.30.200.20:FF:000440">
    <property type="entry name" value="CMGC/DYRK/PRP4 protein kinase, variant"/>
    <property type="match status" value="1"/>
</dbReference>
<feature type="region of interest" description="Disordered" evidence="9">
    <location>
        <begin position="1"/>
        <end position="265"/>
    </location>
</feature>
<evidence type="ECO:0000256" key="7">
    <source>
        <dbReference type="ARBA" id="ARBA00023596"/>
    </source>
</evidence>
<feature type="domain" description="Protein kinase" evidence="10">
    <location>
        <begin position="470"/>
        <end position="786"/>
    </location>
</feature>
<proteinExistence type="inferred from homology"/>
<dbReference type="PROSITE" id="PS00108">
    <property type="entry name" value="PROTEIN_KINASE_ST"/>
    <property type="match status" value="1"/>
</dbReference>
<feature type="region of interest" description="Disordered" evidence="9">
    <location>
        <begin position="278"/>
        <end position="383"/>
    </location>
</feature>
<dbReference type="PANTHER" id="PTHR24058:SF103">
    <property type="entry name" value="SERINE_THREONINE-PROTEIN KINASE PRP4 HOMOLOG"/>
    <property type="match status" value="1"/>
</dbReference>
<protein>
    <recommendedName>
        <fullName evidence="1">non-specific serine/threonine protein kinase</fullName>
        <ecNumber evidence="1">2.7.11.1</ecNumber>
    </recommendedName>
</protein>
<reference evidence="11 12" key="1">
    <citation type="submission" date="2019-09" db="EMBL/GenBank/DDBJ databases">
        <title>Draft genome of the ectomycorrhizal ascomycete Sphaerosporella brunnea.</title>
        <authorList>
            <consortium name="DOE Joint Genome Institute"/>
            <person name="Benucci G.M."/>
            <person name="Marozzi G."/>
            <person name="Antonielli L."/>
            <person name="Sanchez S."/>
            <person name="Marco P."/>
            <person name="Wang X."/>
            <person name="Falini L.B."/>
            <person name="Barry K."/>
            <person name="Haridas S."/>
            <person name="Lipzen A."/>
            <person name="Labutti K."/>
            <person name="Grigoriev I.V."/>
            <person name="Murat C."/>
            <person name="Martin F."/>
            <person name="Albertini E."/>
            <person name="Donnini D."/>
            <person name="Bonito G."/>
        </authorList>
    </citation>
    <scope>NUCLEOTIDE SEQUENCE [LARGE SCALE GENOMIC DNA]</scope>
    <source>
        <strain evidence="11 12">Sb_GMNB300</strain>
    </source>
</reference>
<dbReference type="SMART" id="SM00220">
    <property type="entry name" value="S_TKc"/>
    <property type="match status" value="1"/>
</dbReference>
<dbReference type="InterPro" id="IPR050494">
    <property type="entry name" value="Ser_Thr_dual-spec_kinase"/>
</dbReference>
<dbReference type="GO" id="GO:0005524">
    <property type="term" value="F:ATP binding"/>
    <property type="evidence" value="ECO:0007669"/>
    <property type="project" value="UniProtKB-UniRule"/>
</dbReference>
<evidence type="ECO:0000256" key="8">
    <source>
        <dbReference type="PROSITE-ProRule" id="PRU10141"/>
    </source>
</evidence>
<feature type="compositionally biased region" description="Basic and acidic residues" evidence="9">
    <location>
        <begin position="58"/>
        <end position="78"/>
    </location>
</feature>
<dbReference type="InterPro" id="IPR011009">
    <property type="entry name" value="Kinase-like_dom_sf"/>
</dbReference>
<evidence type="ECO:0000259" key="10">
    <source>
        <dbReference type="PROSITE" id="PS50011"/>
    </source>
</evidence>
<comment type="caution">
    <text evidence="11">The sequence shown here is derived from an EMBL/GenBank/DDBJ whole genome shotgun (WGS) entry which is preliminary data.</text>
</comment>
<evidence type="ECO:0000313" key="11">
    <source>
        <dbReference type="EMBL" id="KAA8897759.1"/>
    </source>
</evidence>
<name>A0A5J5ENE6_9PEZI</name>
<sequence length="794" mass="90333">MGSPNGSFDEEGEIFESDVEKAPPSLPSVSGPSVDRQNSRLPARASISPAHSSSSSRYNDRYNDRDNNRRSNGDYHPRGEKRRRSREDDVRSHRVHYESSGARDPPPIRRPRVSYADIDRGDARDMFQDDYADDRYYRESKRSCTRSRSPGRGPRSDRDRRGGGRGYRDDRRRVPIDDYNDNRDGRNGRYDNGRKRSRDRADGERGEHPASFDRLRRDAETRSKDTGRNGQRGSSNQSNNQRVSFDKDTKASDAPVVEIQEPVDEAKLIEERRKKREAIKAKYRGQGTPLLVAALGAKETTVPSPADTTDPNSPSTPRSPRDFTPGGDFNITKDGTALEHEEQGDEPSAADYDPTLDMREDQKRNHERLHKNEVSSDAYDEMKSTDRDVLMREADAPQHEPSKTQDDDFDMFAEGDDDDMFAPTAPAKKETAKAVPIIEAKQLDAGMLDNWDDEEGYYKMIPGELLDGRYKVQMSLGKGMFSGVVRARDIATGKDTAIKIIRNNETMRKAGMKEIDILDKLATADPEDKKHIVRLERHFEHKGHLCMVFENLNMNLRDVLKKSGIRDVGISLNAVRAYAHQMFLGLSLLRRCNILHADLKPDNVLVSENQNVLKICDLGSASDASENDITQYLVSRFYRAPEIILGMPYDFAIDMWSIGCTLYELYTGKILFTGRTNNQMLRSMMECRGKFSTKFLRKGQFTHLHFDEMGNFMSVEKDKITGRDVTRVINFTKPTRELKQRLLAAANGSETEMKELNLFVDLLERCLSLNPEKRCTPDEALKHPFIRRPVAVPK</sequence>
<dbReference type="InterPro" id="IPR008271">
    <property type="entry name" value="Ser/Thr_kinase_AS"/>
</dbReference>
<dbReference type="GO" id="GO:0004674">
    <property type="term" value="F:protein serine/threonine kinase activity"/>
    <property type="evidence" value="ECO:0007669"/>
    <property type="project" value="UniProtKB-KW"/>
</dbReference>
<comment type="similarity">
    <text evidence="7">Belongs to the protein kinase superfamily. CMGC Ser/Thr protein kinase family.</text>
</comment>
<keyword evidence="2" id="KW-0723">Serine/threonine-protein kinase</keyword>
<feature type="compositionally biased region" description="Basic and acidic residues" evidence="9">
    <location>
        <begin position="117"/>
        <end position="142"/>
    </location>
</feature>
<dbReference type="InterPro" id="IPR017441">
    <property type="entry name" value="Protein_kinase_ATP_BS"/>
</dbReference>
<evidence type="ECO:0000256" key="6">
    <source>
        <dbReference type="ARBA" id="ARBA00022840"/>
    </source>
</evidence>
<evidence type="ECO:0000313" key="12">
    <source>
        <dbReference type="Proteomes" id="UP000326924"/>
    </source>
</evidence>
<dbReference type="InParanoid" id="A0A5J5ENE6"/>
<feature type="compositionally biased region" description="Basic and acidic residues" evidence="9">
    <location>
        <begin position="154"/>
        <end position="227"/>
    </location>
</feature>
<keyword evidence="3" id="KW-0808">Transferase</keyword>
<dbReference type="Pfam" id="PF00069">
    <property type="entry name" value="Pkinase"/>
    <property type="match status" value="1"/>
</dbReference>
<evidence type="ECO:0000256" key="3">
    <source>
        <dbReference type="ARBA" id="ARBA00022679"/>
    </source>
</evidence>
<feature type="compositionally biased region" description="Low complexity" evidence="9">
    <location>
        <begin position="42"/>
        <end position="57"/>
    </location>
</feature>
<feature type="compositionally biased region" description="Low complexity" evidence="9">
    <location>
        <begin position="228"/>
        <end position="242"/>
    </location>
</feature>
<evidence type="ECO:0000256" key="5">
    <source>
        <dbReference type="ARBA" id="ARBA00022777"/>
    </source>
</evidence>
<feature type="compositionally biased region" description="Polar residues" evidence="9">
    <location>
        <begin position="301"/>
        <end position="318"/>
    </location>
</feature>
<keyword evidence="12" id="KW-1185">Reference proteome</keyword>
<dbReference type="GO" id="GO:0045292">
    <property type="term" value="P:mRNA cis splicing, via spliceosome"/>
    <property type="evidence" value="ECO:0007669"/>
    <property type="project" value="InterPro"/>
</dbReference>
<keyword evidence="5 11" id="KW-0418">Kinase</keyword>
<dbReference type="EC" id="2.7.11.1" evidence="1"/>
<feature type="compositionally biased region" description="Acidic residues" evidence="9">
    <location>
        <begin position="8"/>
        <end position="17"/>
    </location>
</feature>
<dbReference type="EMBL" id="VXIS01000193">
    <property type="protein sequence ID" value="KAA8897759.1"/>
    <property type="molecule type" value="Genomic_DNA"/>
</dbReference>
<dbReference type="PANTHER" id="PTHR24058">
    <property type="entry name" value="DUAL SPECIFICITY PROTEIN KINASE"/>
    <property type="match status" value="1"/>
</dbReference>
<feature type="binding site" evidence="8">
    <location>
        <position position="499"/>
    </location>
    <ligand>
        <name>ATP</name>
        <dbReference type="ChEBI" id="CHEBI:30616"/>
    </ligand>
</feature>
<organism evidence="11 12">
    <name type="scientific">Sphaerosporella brunnea</name>
    <dbReference type="NCBI Taxonomy" id="1250544"/>
    <lineage>
        <taxon>Eukaryota</taxon>
        <taxon>Fungi</taxon>
        <taxon>Dikarya</taxon>
        <taxon>Ascomycota</taxon>
        <taxon>Pezizomycotina</taxon>
        <taxon>Pezizomycetes</taxon>
        <taxon>Pezizales</taxon>
        <taxon>Pyronemataceae</taxon>
        <taxon>Sphaerosporella</taxon>
    </lineage>
</organism>
<dbReference type="PROSITE" id="PS00107">
    <property type="entry name" value="PROTEIN_KINASE_ATP"/>
    <property type="match status" value="1"/>
</dbReference>
<dbReference type="InterPro" id="IPR044092">
    <property type="entry name" value="STKc_PRP4"/>
</dbReference>
<keyword evidence="6 8" id="KW-0067">ATP-binding</keyword>
<dbReference type="SUPFAM" id="SSF56112">
    <property type="entry name" value="Protein kinase-like (PK-like)"/>
    <property type="match status" value="1"/>
</dbReference>
<dbReference type="InterPro" id="IPR000719">
    <property type="entry name" value="Prot_kinase_dom"/>
</dbReference>
<evidence type="ECO:0000256" key="4">
    <source>
        <dbReference type="ARBA" id="ARBA00022741"/>
    </source>
</evidence>
<dbReference type="Proteomes" id="UP000326924">
    <property type="component" value="Unassembled WGS sequence"/>
</dbReference>
<gene>
    <name evidence="11" type="ORF">FN846DRAFT_963184</name>
</gene>
<dbReference type="FunFam" id="1.10.510.10:FF:000078">
    <property type="entry name" value="Serine/threonine-protein kinase PRP4 homolog"/>
    <property type="match status" value="1"/>
</dbReference>
<accession>A0A5J5ENE6</accession>
<dbReference type="AlphaFoldDB" id="A0A5J5ENE6"/>
<evidence type="ECO:0000256" key="9">
    <source>
        <dbReference type="SAM" id="MobiDB-lite"/>
    </source>
</evidence>
<dbReference type="PROSITE" id="PS50011">
    <property type="entry name" value="PROTEIN_KINASE_DOM"/>
    <property type="match status" value="1"/>
</dbReference>
<keyword evidence="4 8" id="KW-0547">Nucleotide-binding</keyword>
<dbReference type="Gene3D" id="3.30.200.20">
    <property type="entry name" value="Phosphorylase Kinase, domain 1"/>
    <property type="match status" value="1"/>
</dbReference>
<dbReference type="CDD" id="cd14135">
    <property type="entry name" value="STKc_PRP4"/>
    <property type="match status" value="1"/>
</dbReference>
<dbReference type="OrthoDB" id="9332038at2759"/>
<feature type="compositionally biased region" description="Basic and acidic residues" evidence="9">
    <location>
        <begin position="85"/>
        <end position="97"/>
    </location>
</feature>
<evidence type="ECO:0000256" key="2">
    <source>
        <dbReference type="ARBA" id="ARBA00022527"/>
    </source>
</evidence>